<dbReference type="GO" id="GO:0008643">
    <property type="term" value="P:carbohydrate transport"/>
    <property type="evidence" value="ECO:0007669"/>
    <property type="project" value="InterPro"/>
</dbReference>
<proteinExistence type="predicted"/>
<keyword evidence="1" id="KW-0732">Signal</keyword>
<protein>
    <submittedName>
        <fullName evidence="2">Maltose regulon periplasmic protein</fullName>
    </submittedName>
</protein>
<accession>A0A380TZ95</accession>
<dbReference type="RefSeq" id="WP_115590641.1">
    <property type="nucleotide sequence ID" value="NZ_LR134169.1"/>
</dbReference>
<gene>
    <name evidence="2" type="ORF">NCTC4191_01356</name>
</gene>
<dbReference type="NCBIfam" id="NF007855">
    <property type="entry name" value="PRK10564.1"/>
    <property type="match status" value="1"/>
</dbReference>
<evidence type="ECO:0000256" key="1">
    <source>
        <dbReference type="SAM" id="SignalP"/>
    </source>
</evidence>
<reference evidence="2 3" key="1">
    <citation type="submission" date="2018-06" db="EMBL/GenBank/DDBJ databases">
        <authorList>
            <consortium name="Pathogen Informatics"/>
            <person name="Doyle S."/>
        </authorList>
    </citation>
    <scope>NUCLEOTIDE SEQUENCE [LARGE SCALE GENOMIC DNA]</scope>
    <source>
        <strain evidence="2 3">NCTC4191</strain>
    </source>
</reference>
<dbReference type="AlphaFoldDB" id="A0A380TZ95"/>
<sequence length="295" mass="32002">MKTKIAAFLPSVLFASVAMAATPSKTELSRFGWQDVTFSQKIVNKLSEKQIRTFSQTLAGTNSAVVGYKIPANQGTVKIKISSLVVDNKHIFVPNVLVLDANFNESLTYPASQFKVVEERGFEGGQIQAELSLTPATGQDFIYLLIYTTEKDLAGQTTFTHPVKLYEKAKGNQPPAIADLLVKHTNSGQIQINVDGIQSTQFVGLGNVANGGALFEAKPTVAQTVGAEIQAVKNPQKNAKPKAVEKTTEQYFNEAVTQALKNNDISKAMNLVNEAEQLGLSSPRQIFLKQVSAKK</sequence>
<dbReference type="EMBL" id="UFRN01000002">
    <property type="protein sequence ID" value="SUT93796.1"/>
    <property type="molecule type" value="Genomic_DNA"/>
</dbReference>
<dbReference type="Proteomes" id="UP000254253">
    <property type="component" value="Unassembled WGS sequence"/>
</dbReference>
<dbReference type="GO" id="GO:0042597">
    <property type="term" value="C:periplasmic space"/>
    <property type="evidence" value="ECO:0007669"/>
    <property type="project" value="InterPro"/>
</dbReference>
<feature type="chain" id="PRO_5016929132" evidence="1">
    <location>
        <begin position="21"/>
        <end position="295"/>
    </location>
</feature>
<feature type="signal peptide" evidence="1">
    <location>
        <begin position="1"/>
        <end position="20"/>
    </location>
</feature>
<evidence type="ECO:0000313" key="2">
    <source>
        <dbReference type="EMBL" id="SUT93796.1"/>
    </source>
</evidence>
<keyword evidence="3" id="KW-1185">Reference proteome</keyword>
<dbReference type="Pfam" id="PF07148">
    <property type="entry name" value="MalM"/>
    <property type="match status" value="1"/>
</dbReference>
<organism evidence="2 3">
    <name type="scientific">Actinobacillus lignieresii</name>
    <dbReference type="NCBI Taxonomy" id="720"/>
    <lineage>
        <taxon>Bacteria</taxon>
        <taxon>Pseudomonadati</taxon>
        <taxon>Pseudomonadota</taxon>
        <taxon>Gammaproteobacteria</taxon>
        <taxon>Pasteurellales</taxon>
        <taxon>Pasteurellaceae</taxon>
        <taxon>Actinobacillus</taxon>
    </lineage>
</organism>
<name>A0A380TZ95_ACTLI</name>
<dbReference type="InterPro" id="IPR010794">
    <property type="entry name" value="MalM"/>
</dbReference>
<evidence type="ECO:0000313" key="3">
    <source>
        <dbReference type="Proteomes" id="UP000254253"/>
    </source>
</evidence>